<organism evidence="4 5">
    <name type="scientific">Streptomyces axinellae</name>
    <dbReference type="NCBI Taxonomy" id="552788"/>
    <lineage>
        <taxon>Bacteria</taxon>
        <taxon>Bacillati</taxon>
        <taxon>Actinomycetota</taxon>
        <taxon>Actinomycetes</taxon>
        <taxon>Kitasatosporales</taxon>
        <taxon>Streptomycetaceae</taxon>
        <taxon>Streptomyces</taxon>
    </lineage>
</organism>
<dbReference type="InterPro" id="IPR018931">
    <property type="entry name" value="DUF2520"/>
</dbReference>
<feature type="compositionally biased region" description="Polar residues" evidence="1">
    <location>
        <begin position="321"/>
        <end position="331"/>
    </location>
</feature>
<name>A0ABN3QR03_9ACTN</name>
<evidence type="ECO:0000259" key="3">
    <source>
        <dbReference type="Pfam" id="PF10728"/>
    </source>
</evidence>
<dbReference type="Pfam" id="PF10728">
    <property type="entry name" value="DUF2520"/>
    <property type="match status" value="1"/>
</dbReference>
<dbReference type="SUPFAM" id="SSF51735">
    <property type="entry name" value="NAD(P)-binding Rossmann-fold domains"/>
    <property type="match status" value="1"/>
</dbReference>
<evidence type="ECO:0000313" key="5">
    <source>
        <dbReference type="Proteomes" id="UP001501447"/>
    </source>
</evidence>
<dbReference type="EMBL" id="BAAARJ010000021">
    <property type="protein sequence ID" value="GAA2632538.1"/>
    <property type="molecule type" value="Genomic_DNA"/>
</dbReference>
<dbReference type="SUPFAM" id="SSF48179">
    <property type="entry name" value="6-phosphogluconate dehydrogenase C-terminal domain-like"/>
    <property type="match status" value="1"/>
</dbReference>
<feature type="domain" description="Putative oxidoreductase/dehydrogenase Rossmann-like" evidence="2">
    <location>
        <begin position="3"/>
        <end position="113"/>
    </location>
</feature>
<reference evidence="5" key="1">
    <citation type="journal article" date="2019" name="Int. J. Syst. Evol. Microbiol.">
        <title>The Global Catalogue of Microorganisms (GCM) 10K type strain sequencing project: providing services to taxonomists for standard genome sequencing and annotation.</title>
        <authorList>
            <consortium name="The Broad Institute Genomics Platform"/>
            <consortium name="The Broad Institute Genome Sequencing Center for Infectious Disease"/>
            <person name="Wu L."/>
            <person name="Ma J."/>
        </authorList>
    </citation>
    <scope>NUCLEOTIDE SEQUENCE [LARGE SCALE GENOMIC DNA]</scope>
    <source>
        <strain evidence="5">JCM 16373</strain>
    </source>
</reference>
<accession>A0ABN3QR03</accession>
<evidence type="ECO:0000256" key="1">
    <source>
        <dbReference type="SAM" id="MobiDB-lite"/>
    </source>
</evidence>
<dbReference type="PANTHER" id="PTHR40459:SF1">
    <property type="entry name" value="CONSERVED HYPOTHETICAL ALANINE AND LEUCINE RICH PROTEIN"/>
    <property type="match status" value="1"/>
</dbReference>
<evidence type="ECO:0000259" key="2">
    <source>
        <dbReference type="Pfam" id="PF10727"/>
    </source>
</evidence>
<gene>
    <name evidence="4" type="ORF">GCM10009863_55710</name>
</gene>
<evidence type="ECO:0008006" key="6">
    <source>
        <dbReference type="Google" id="ProtNLM"/>
    </source>
</evidence>
<proteinExistence type="predicted"/>
<feature type="domain" description="DUF2520" evidence="3">
    <location>
        <begin position="130"/>
        <end position="255"/>
    </location>
</feature>
<dbReference type="Gene3D" id="3.40.50.720">
    <property type="entry name" value="NAD(P)-binding Rossmann-like Domain"/>
    <property type="match status" value="1"/>
</dbReference>
<comment type="caution">
    <text evidence="4">The sequence shown here is derived from an EMBL/GenBank/DDBJ whole genome shotgun (WGS) entry which is preliminary data.</text>
</comment>
<dbReference type="Proteomes" id="UP001501447">
    <property type="component" value="Unassembled WGS sequence"/>
</dbReference>
<sequence>MSVIGGGRVGTALGATLAGAGHRVVCATGSSPASRRLIDERLPGTQVSTPLEAARAADLVLIAVPDDSLHTVVEGLKPLPWHGKLVVHTSGRYGVQDLAPLAEAGAATAAIHPVMTFTGQRDDLDRIAGTPFGLTAPSALTATIRALIADFGGTPFSLPEDRSLYHAAVVHAANHLVTLVSASMDMLRSTGVDDPGELLGPLTRAALDNTLRRGANALTGPIARGDSRVVAGHLDAVARHSAEDHHAYLAMARHTVHRAAATGGLTDSAAATIQNILNDSAASHGQQAAMAQTPVRHGRDPVVLDLVPRPSRSPDDALSAASENRSSTAGR</sequence>
<dbReference type="InterPro" id="IPR036291">
    <property type="entry name" value="NAD(P)-bd_dom_sf"/>
</dbReference>
<dbReference type="InterPro" id="IPR019665">
    <property type="entry name" value="OxRdtase/DH_put_Rossmann_dom"/>
</dbReference>
<dbReference type="PANTHER" id="PTHR40459">
    <property type="entry name" value="CONSERVED HYPOTHETICAL ALANINE AND LEUCINE RICH PROTEIN"/>
    <property type="match status" value="1"/>
</dbReference>
<protein>
    <recommendedName>
        <fullName evidence="6">DUF2520 domain-containing protein</fullName>
    </recommendedName>
</protein>
<dbReference type="InterPro" id="IPR037108">
    <property type="entry name" value="TM1727-like_C_sf"/>
</dbReference>
<feature type="region of interest" description="Disordered" evidence="1">
    <location>
        <begin position="284"/>
        <end position="331"/>
    </location>
</feature>
<keyword evidence="5" id="KW-1185">Reference proteome</keyword>
<evidence type="ECO:0000313" key="4">
    <source>
        <dbReference type="EMBL" id="GAA2632538.1"/>
    </source>
</evidence>
<dbReference type="InterPro" id="IPR008927">
    <property type="entry name" value="6-PGluconate_DH-like_C_sf"/>
</dbReference>
<dbReference type="Pfam" id="PF10727">
    <property type="entry name" value="Rossmann-like"/>
    <property type="match status" value="1"/>
</dbReference>
<dbReference type="Gene3D" id="1.10.1040.20">
    <property type="entry name" value="ProC-like, C-terminal domain"/>
    <property type="match status" value="1"/>
</dbReference>